<feature type="non-terminal residue" evidence="15">
    <location>
        <position position="1"/>
    </location>
</feature>
<sequence length="110" mass="12123">MTRNKTGPRLFESDKTWKVFNALGNIALACSFATVIYDIMDTLKSSVSAMTILFLLCCGLGYAAFGDDTPGNILTGFGFYEPYWLVALGCPWKYFYCDAHGLSISVSSNF</sequence>
<evidence type="ECO:0000256" key="2">
    <source>
        <dbReference type="ARBA" id="ARBA00004236"/>
    </source>
</evidence>
<name>A0A371E3C0_MUCPR</name>
<feature type="transmembrane region" description="Helical" evidence="13">
    <location>
        <begin position="47"/>
        <end position="65"/>
    </location>
</feature>
<comment type="subcellular location">
    <subcellularLocation>
        <location evidence="2">Cell membrane</location>
    </subcellularLocation>
    <subcellularLocation>
        <location evidence="1">Endomembrane system</location>
        <topology evidence="1">Multi-pass membrane protein</topology>
    </subcellularLocation>
</comment>
<evidence type="ECO:0000256" key="11">
    <source>
        <dbReference type="ARBA" id="ARBA00023294"/>
    </source>
</evidence>
<evidence type="ECO:0000256" key="6">
    <source>
        <dbReference type="ARBA" id="ARBA00022692"/>
    </source>
</evidence>
<gene>
    <name evidence="15" type="primary">AAP3</name>
    <name evidence="15" type="ORF">CR513_61325</name>
</gene>
<keyword evidence="8" id="KW-0029">Amino-acid transport</keyword>
<dbReference type="Pfam" id="PF01490">
    <property type="entry name" value="Aa_trans"/>
    <property type="match status" value="1"/>
</dbReference>
<proteinExistence type="inferred from homology"/>
<comment type="function">
    <text evidence="12">Carrier protein involved in proton-driven auxin influx. Mediates the formation of auxin gradient from developing leaves (site of auxin biosynthesis) to tips by contributing to the loading of auxin in vascular tissues and facilitating acropetal (base to tip) auxin transport within inner tissues of the root apex, and basipetal (tip to base) auxin transport within outer tissues of the root apex. May be involved in lateral roots and nodules formation.</text>
</comment>
<dbReference type="GO" id="GO:0005886">
    <property type="term" value="C:plasma membrane"/>
    <property type="evidence" value="ECO:0007669"/>
    <property type="project" value="UniProtKB-SubCell"/>
</dbReference>
<dbReference type="InterPro" id="IPR013057">
    <property type="entry name" value="AA_transpt_TM"/>
</dbReference>
<dbReference type="PROSITE" id="PS51257">
    <property type="entry name" value="PROKAR_LIPOPROTEIN"/>
    <property type="match status" value="1"/>
</dbReference>
<evidence type="ECO:0000256" key="5">
    <source>
        <dbReference type="ARBA" id="ARBA00022475"/>
    </source>
</evidence>
<evidence type="ECO:0000256" key="8">
    <source>
        <dbReference type="ARBA" id="ARBA00022970"/>
    </source>
</evidence>
<comment type="similarity">
    <text evidence="3">Belongs to the amino acid/polyamine transporter 2 family. Amino acid/auxin permease (AAAP) (TC 2.A.18.1) subfamily.</text>
</comment>
<dbReference type="PANTHER" id="PTHR48017">
    <property type="entry name" value="OS05G0424000 PROTEIN-RELATED"/>
    <property type="match status" value="1"/>
</dbReference>
<feature type="transmembrane region" description="Helical" evidence="13">
    <location>
        <begin position="20"/>
        <end position="40"/>
    </location>
</feature>
<keyword evidence="16" id="KW-1185">Reference proteome</keyword>
<keyword evidence="9 13" id="KW-1133">Transmembrane helix</keyword>
<evidence type="ECO:0000256" key="1">
    <source>
        <dbReference type="ARBA" id="ARBA00004127"/>
    </source>
</evidence>
<organism evidence="15 16">
    <name type="scientific">Mucuna pruriens</name>
    <name type="common">Velvet bean</name>
    <name type="synonym">Dolichos pruriens</name>
    <dbReference type="NCBI Taxonomy" id="157652"/>
    <lineage>
        <taxon>Eukaryota</taxon>
        <taxon>Viridiplantae</taxon>
        <taxon>Streptophyta</taxon>
        <taxon>Embryophyta</taxon>
        <taxon>Tracheophyta</taxon>
        <taxon>Spermatophyta</taxon>
        <taxon>Magnoliopsida</taxon>
        <taxon>eudicotyledons</taxon>
        <taxon>Gunneridae</taxon>
        <taxon>Pentapetalae</taxon>
        <taxon>rosids</taxon>
        <taxon>fabids</taxon>
        <taxon>Fabales</taxon>
        <taxon>Fabaceae</taxon>
        <taxon>Papilionoideae</taxon>
        <taxon>50 kb inversion clade</taxon>
        <taxon>NPAAA clade</taxon>
        <taxon>indigoferoid/millettioid clade</taxon>
        <taxon>Phaseoleae</taxon>
        <taxon>Mucuna</taxon>
    </lineage>
</organism>
<feature type="domain" description="Amino acid transporter transmembrane" evidence="14">
    <location>
        <begin position="13"/>
        <end position="87"/>
    </location>
</feature>
<keyword evidence="5" id="KW-1003">Cell membrane</keyword>
<evidence type="ECO:0000256" key="3">
    <source>
        <dbReference type="ARBA" id="ARBA00005590"/>
    </source>
</evidence>
<keyword evidence="4" id="KW-0813">Transport</keyword>
<dbReference type="GO" id="GO:0006865">
    <property type="term" value="P:amino acid transport"/>
    <property type="evidence" value="ECO:0007669"/>
    <property type="project" value="UniProtKB-KW"/>
</dbReference>
<evidence type="ECO:0000256" key="10">
    <source>
        <dbReference type="ARBA" id="ARBA00023136"/>
    </source>
</evidence>
<dbReference type="GO" id="GO:0009734">
    <property type="term" value="P:auxin-activated signaling pathway"/>
    <property type="evidence" value="ECO:0007669"/>
    <property type="project" value="UniProtKB-KW"/>
</dbReference>
<dbReference type="OrthoDB" id="2417221at2759"/>
<evidence type="ECO:0000256" key="13">
    <source>
        <dbReference type="SAM" id="Phobius"/>
    </source>
</evidence>
<evidence type="ECO:0000256" key="4">
    <source>
        <dbReference type="ARBA" id="ARBA00022448"/>
    </source>
</evidence>
<evidence type="ECO:0000259" key="14">
    <source>
        <dbReference type="Pfam" id="PF01490"/>
    </source>
</evidence>
<evidence type="ECO:0000313" key="16">
    <source>
        <dbReference type="Proteomes" id="UP000257109"/>
    </source>
</evidence>
<keyword evidence="10 13" id="KW-0472">Membrane</keyword>
<protein>
    <submittedName>
        <fullName evidence="15">Amino acid permease 3</fullName>
    </submittedName>
</protein>
<dbReference type="AlphaFoldDB" id="A0A371E3C0"/>
<reference evidence="15" key="1">
    <citation type="submission" date="2018-05" db="EMBL/GenBank/DDBJ databases">
        <title>Draft genome of Mucuna pruriens seed.</title>
        <authorList>
            <person name="Nnadi N.E."/>
            <person name="Vos R."/>
            <person name="Hasami M.H."/>
            <person name="Devisetty U.K."/>
            <person name="Aguiy J.C."/>
        </authorList>
    </citation>
    <scope>NUCLEOTIDE SEQUENCE [LARGE SCALE GENOMIC DNA]</scope>
    <source>
        <strain evidence="15">JCA_2017</strain>
    </source>
</reference>
<accession>A0A371E3C0</accession>
<evidence type="ECO:0000256" key="9">
    <source>
        <dbReference type="ARBA" id="ARBA00022989"/>
    </source>
</evidence>
<dbReference type="STRING" id="157652.A0A371E3C0"/>
<dbReference type="Proteomes" id="UP000257109">
    <property type="component" value="Unassembled WGS sequence"/>
</dbReference>
<comment type="caution">
    <text evidence="15">The sequence shown here is derived from an EMBL/GenBank/DDBJ whole genome shotgun (WGS) entry which is preliminary data.</text>
</comment>
<dbReference type="GO" id="GO:0015293">
    <property type="term" value="F:symporter activity"/>
    <property type="evidence" value="ECO:0007669"/>
    <property type="project" value="UniProtKB-KW"/>
</dbReference>
<keyword evidence="7" id="KW-0769">Symport</keyword>
<evidence type="ECO:0000313" key="15">
    <source>
        <dbReference type="EMBL" id="RDX60524.1"/>
    </source>
</evidence>
<evidence type="ECO:0000256" key="7">
    <source>
        <dbReference type="ARBA" id="ARBA00022847"/>
    </source>
</evidence>
<keyword evidence="6 13" id="KW-0812">Transmembrane</keyword>
<evidence type="ECO:0000256" key="12">
    <source>
        <dbReference type="ARBA" id="ARBA00045588"/>
    </source>
</evidence>
<keyword evidence="11" id="KW-0927">Auxin signaling pathway</keyword>
<dbReference type="EMBL" id="QJKJ01016804">
    <property type="protein sequence ID" value="RDX60524.1"/>
    <property type="molecule type" value="Genomic_DNA"/>
</dbReference>
<dbReference type="GO" id="GO:0012505">
    <property type="term" value="C:endomembrane system"/>
    <property type="evidence" value="ECO:0007669"/>
    <property type="project" value="UniProtKB-SubCell"/>
</dbReference>